<evidence type="ECO:0000313" key="2">
    <source>
        <dbReference type="EMBL" id="CAJ2507948.1"/>
    </source>
</evidence>
<gene>
    <name evidence="2" type="ORF">KHLLAP_LOCUS8416</name>
</gene>
<protein>
    <submittedName>
        <fullName evidence="2">Uu.00g091340.m01.CDS01</fullName>
    </submittedName>
</protein>
<keyword evidence="3" id="KW-1185">Reference proteome</keyword>
<dbReference type="AlphaFoldDB" id="A0AAI8VN55"/>
<comment type="caution">
    <text evidence="2">The sequence shown here is derived from an EMBL/GenBank/DDBJ whole genome shotgun (WGS) entry which is preliminary data.</text>
</comment>
<dbReference type="Proteomes" id="UP001295740">
    <property type="component" value="Unassembled WGS sequence"/>
</dbReference>
<feature type="signal peptide" evidence="1">
    <location>
        <begin position="1"/>
        <end position="18"/>
    </location>
</feature>
<evidence type="ECO:0000256" key="1">
    <source>
        <dbReference type="SAM" id="SignalP"/>
    </source>
</evidence>
<feature type="chain" id="PRO_5042484051" evidence="1">
    <location>
        <begin position="19"/>
        <end position="52"/>
    </location>
</feature>
<sequence>MHLTTAAILLALGSVAVADIEGCAIANGDEQKCTIQSLGPKGHPDLSSATCG</sequence>
<keyword evidence="1" id="KW-0732">Signal</keyword>
<evidence type="ECO:0000313" key="3">
    <source>
        <dbReference type="Proteomes" id="UP001295740"/>
    </source>
</evidence>
<name>A0AAI8VN55_9PEZI</name>
<accession>A0AAI8VN55</accession>
<organism evidence="2 3">
    <name type="scientific">Anthostomella pinea</name>
    <dbReference type="NCBI Taxonomy" id="933095"/>
    <lineage>
        <taxon>Eukaryota</taxon>
        <taxon>Fungi</taxon>
        <taxon>Dikarya</taxon>
        <taxon>Ascomycota</taxon>
        <taxon>Pezizomycotina</taxon>
        <taxon>Sordariomycetes</taxon>
        <taxon>Xylariomycetidae</taxon>
        <taxon>Xylariales</taxon>
        <taxon>Xylariaceae</taxon>
        <taxon>Anthostomella</taxon>
    </lineage>
</organism>
<proteinExistence type="predicted"/>
<reference evidence="2" key="1">
    <citation type="submission" date="2023-10" db="EMBL/GenBank/DDBJ databases">
        <authorList>
            <person name="Hackl T."/>
        </authorList>
    </citation>
    <scope>NUCLEOTIDE SEQUENCE</scope>
</reference>
<dbReference type="EMBL" id="CAUWAG010000010">
    <property type="protein sequence ID" value="CAJ2507948.1"/>
    <property type="molecule type" value="Genomic_DNA"/>
</dbReference>